<dbReference type="InterPro" id="IPR047187">
    <property type="entry name" value="SF1_C_Upf1"/>
</dbReference>
<proteinExistence type="inferred from homology"/>
<dbReference type="CDD" id="cd18808">
    <property type="entry name" value="SF1_C_Upf1"/>
    <property type="match status" value="1"/>
</dbReference>
<dbReference type="GO" id="GO:0005684">
    <property type="term" value="C:U2-type spliceosomal complex"/>
    <property type="evidence" value="ECO:0007669"/>
    <property type="project" value="UniProtKB-UniRule"/>
</dbReference>
<sequence>MPPKARQSRAAKADTKDSEDVSVEKLAAKHWQGKSVKWAASVVDQIIEKVFGSNTVHVHLQWLERQQYLEQFLWPHYSKGRQHESVVLSCMLMINEKYEQGLLTTMWTIFETGESLFGNLFDDVVQLIIRVLSEENVCIGQVDMTSVVRMAGVQFLIACFGSLETECVRKQCMGLVGLAIWYHMEEEARNSLLSTVPQLPKFWKHTQKGFKENKRVSKAEAEQNCRNRDFVPLLLRDLVKQSASLEHQMYCAKVLELLIDLESQLPTRRFLSPLLQDFEIIEECRQRMEDVEDGLCKQLLSRLDGRMQFPVTDVTGHAQSAAQVREWQLERIARWQLQAFQADGELFEPIVIASAAQLGSAQSLQTLLEPMGMEQVQQLAQMALVRTRSAVTGEEQPREMLVRSLCARMHADVLGEQKMWSPYPDEQMVFGKTVGMAETYGRSEAGGQLGYGLLGVPKLGLQYLSEQDFLKRSFELLQLETAAELRAEIQEAVRRMQPHEADGHNEVIFEGWTRMALPLSVLDVVTVQRPHVGENVPARVQARLEVDLNSYTDSIKAEWKQVRPHDVLILLTVRQSGVMRVRGCQVEAVDIPEDEGSSVLGFRVLLDTAQYARDISGNDDVYGGLNVVLRRQAQGSSFKPVLETLRQLADAPPALPKWLAPVVLGYGDPAAVRQGDEASAVFMGDTFVSVKHIEESFGDYGGVEVAEDVEAETPMVEVEIPADTAETVQVRQAGQQSSQLPWLRRRKHNKLLFTPTQVRAIAEAGRRGLTLVVGPPGTGKTDVAAQIVSNLYHAHPQQTVLLLTHSNQALNQLFERIVALDIEPRHLLRLGHGEEALDSAERFSNAGRIESFLERRRELLAQVQTLADSLQVPGDYRDSCESARFFYVAHVRVRWDAYLRKAREFPFTRYFQEQKGSNEPLFPENCDEEAVARACFAHLERLFDEVAEIQPFELLQSARERALYLLKRQARVVAMTCTHAAMRLGELQQMGVRIGSVVMEEAAQVLDVETLLPLTLSRDLERVVLIGDHNQLPPVVKSPGLRAFSRMEQSLFARLIRLGVPFVELDCQARARPSIASLYRHRYRCLRDLEPLVTQGAYARPNPGFGHVLQFIDVADYQGQGESEPSRYFYQNLGEAEYVVAVYQYMRLVGYSSEQVAILTTYNGQRALINDVLARRCRPYEQFGMPRAVSTVDQFQGQQADFVLLSLVRTRNIGHIRDIRRLTVALSRAKLGLYVFGRRSLFEPCFELQSAMQMLLANGDQLVLEKALSAKDTKNKNGAKKSIVIKDVEAMGKLVVEMTSF</sequence>
<keyword evidence="1" id="KW-0507">mRNA processing</keyword>
<dbReference type="InterPro" id="IPR032174">
    <property type="entry name" value="Aquarius_N"/>
</dbReference>
<dbReference type="GO" id="GO:0045292">
    <property type="term" value="P:mRNA cis splicing, via spliceosome"/>
    <property type="evidence" value="ECO:0007669"/>
    <property type="project" value="UniProtKB-UniRule"/>
</dbReference>
<dbReference type="GO" id="GO:0004386">
    <property type="term" value="F:helicase activity"/>
    <property type="evidence" value="ECO:0007669"/>
    <property type="project" value="InterPro"/>
</dbReference>
<dbReference type="InterPro" id="IPR027417">
    <property type="entry name" value="P-loop_NTPase"/>
</dbReference>
<dbReference type="EMBL" id="JANBUW010000033">
    <property type="protein sequence ID" value="KAJ2850421.1"/>
    <property type="molecule type" value="Genomic_DNA"/>
</dbReference>
<comment type="subcellular location">
    <subcellularLocation>
        <location evidence="1">Nucleus</location>
    </subcellularLocation>
</comment>
<dbReference type="Pfam" id="PF13086">
    <property type="entry name" value="AAA_11"/>
    <property type="match status" value="1"/>
</dbReference>
<comment type="similarity">
    <text evidence="1">Belongs to the CWF11 family.</text>
</comment>
<evidence type="ECO:0000313" key="7">
    <source>
        <dbReference type="Proteomes" id="UP001139887"/>
    </source>
</evidence>
<keyword evidence="1" id="KW-0539">Nucleus</keyword>
<gene>
    <name evidence="6" type="ORF">IWW36_001911</name>
</gene>
<reference evidence="6" key="1">
    <citation type="submission" date="2022-07" db="EMBL/GenBank/DDBJ databases">
        <title>Phylogenomic reconstructions and comparative analyses of Kickxellomycotina fungi.</title>
        <authorList>
            <person name="Reynolds N.K."/>
            <person name="Stajich J.E."/>
            <person name="Barry K."/>
            <person name="Grigoriev I.V."/>
            <person name="Crous P."/>
            <person name="Smith M.E."/>
        </authorList>
    </citation>
    <scope>NUCLEOTIDE SEQUENCE</scope>
    <source>
        <strain evidence="6">NRRL 1566</strain>
    </source>
</reference>
<dbReference type="InterPro" id="IPR041677">
    <property type="entry name" value="DNA2/NAM7_AAA_11"/>
</dbReference>
<dbReference type="PIRSF" id="PIRSF038901">
    <property type="entry name" value="AQR_cwf11"/>
    <property type="match status" value="1"/>
</dbReference>
<dbReference type="Gene3D" id="3.40.50.300">
    <property type="entry name" value="P-loop containing nucleotide triphosphate hydrolases"/>
    <property type="match status" value="2"/>
</dbReference>
<feature type="domain" description="DNA2/NAM7 helicase helicase" evidence="2">
    <location>
        <begin position="756"/>
        <end position="1038"/>
    </location>
</feature>
<dbReference type="Pfam" id="PF16399">
    <property type="entry name" value="Aquarius_N_1st"/>
    <property type="match status" value="1"/>
</dbReference>
<evidence type="ECO:0000259" key="4">
    <source>
        <dbReference type="Pfam" id="PF16399"/>
    </source>
</evidence>
<protein>
    <recommendedName>
        <fullName evidence="1">Pre-mRNA-splicing factor</fullName>
    </recommendedName>
</protein>
<comment type="caution">
    <text evidence="6">The sequence shown here is derived from an EMBL/GenBank/DDBJ whole genome shotgun (WGS) entry which is preliminary data.</text>
</comment>
<dbReference type="Pfam" id="PF21143">
    <property type="entry name" value="Aquarius_N_2nd"/>
    <property type="match status" value="1"/>
</dbReference>
<dbReference type="Pfam" id="PF13087">
    <property type="entry name" value="AAA_12"/>
    <property type="match status" value="1"/>
</dbReference>
<comment type="function">
    <text evidence="1">Involved in mRNA splicing where it associates with cdc5 and the other cwf proteins as part of the spliceosome.</text>
</comment>
<comment type="subunit">
    <text evidence="1">Belongs to the 40S cdc5-associated complex (or cwf complex), a spliceosome sub-complex reminiscent of a late-stage spliceosome.</text>
</comment>
<dbReference type="PROSITE" id="PS50007">
    <property type="entry name" value="PIPLC_X_DOMAIN"/>
    <property type="match status" value="1"/>
</dbReference>
<name>A0A9W8I8W4_9FUNG</name>
<dbReference type="OrthoDB" id="1879at2759"/>
<dbReference type="SUPFAM" id="SSF52540">
    <property type="entry name" value="P-loop containing nucleoside triphosphate hydrolases"/>
    <property type="match status" value="1"/>
</dbReference>
<dbReference type="PANTHER" id="PTHR10887">
    <property type="entry name" value="DNA2/NAM7 HELICASE FAMILY"/>
    <property type="match status" value="1"/>
</dbReference>
<evidence type="ECO:0000256" key="1">
    <source>
        <dbReference type="PIRNR" id="PIRNR038901"/>
    </source>
</evidence>
<keyword evidence="7" id="KW-1185">Reference proteome</keyword>
<dbReference type="InterPro" id="IPR041679">
    <property type="entry name" value="DNA2/NAM7-like_C"/>
</dbReference>
<dbReference type="InterPro" id="IPR045055">
    <property type="entry name" value="DNA2/NAM7-like"/>
</dbReference>
<dbReference type="PANTHER" id="PTHR10887:SF5">
    <property type="entry name" value="RNA HELICASE AQUARIUS"/>
    <property type="match status" value="1"/>
</dbReference>
<evidence type="ECO:0000313" key="6">
    <source>
        <dbReference type="EMBL" id="KAJ2850421.1"/>
    </source>
</evidence>
<feature type="domain" description="DNA2/NAM7 helicase-like C-terminal" evidence="3">
    <location>
        <begin position="1047"/>
        <end position="1239"/>
    </location>
</feature>
<evidence type="ECO:0000259" key="3">
    <source>
        <dbReference type="Pfam" id="PF13087"/>
    </source>
</evidence>
<keyword evidence="1" id="KW-0508">mRNA splicing</keyword>
<dbReference type="InterPro" id="IPR048966">
    <property type="entry name" value="Aquarius_b-barrel"/>
</dbReference>
<dbReference type="CDD" id="cd17935">
    <property type="entry name" value="EEXXQc_AQR"/>
    <property type="match status" value="1"/>
</dbReference>
<feature type="domain" description="RNA helicase aquarius beta-barrel" evidence="5">
    <location>
        <begin position="498"/>
        <end position="631"/>
    </location>
</feature>
<feature type="domain" description="RNA helicase aquarius N-terminal" evidence="4">
    <location>
        <begin position="24"/>
        <end position="409"/>
    </location>
</feature>
<dbReference type="GO" id="GO:0071013">
    <property type="term" value="C:catalytic step 2 spliceosome"/>
    <property type="evidence" value="ECO:0007669"/>
    <property type="project" value="TreeGrafter"/>
</dbReference>
<dbReference type="Proteomes" id="UP001139887">
    <property type="component" value="Unassembled WGS sequence"/>
</dbReference>
<evidence type="ECO:0000259" key="5">
    <source>
        <dbReference type="Pfam" id="PF21143"/>
    </source>
</evidence>
<dbReference type="InterPro" id="IPR026300">
    <property type="entry name" value="CWF11_fam"/>
</dbReference>
<dbReference type="GO" id="GO:0003729">
    <property type="term" value="F:mRNA binding"/>
    <property type="evidence" value="ECO:0007669"/>
    <property type="project" value="TreeGrafter"/>
</dbReference>
<accession>A0A9W8I8W4</accession>
<dbReference type="FunFam" id="3.40.50.300:FF:002863">
    <property type="entry name" value="Pre-mRNA-splicing factor cwf11"/>
    <property type="match status" value="1"/>
</dbReference>
<evidence type="ECO:0000259" key="2">
    <source>
        <dbReference type="Pfam" id="PF13086"/>
    </source>
</evidence>
<organism evidence="6 7">
    <name type="scientific">Coemansia brasiliensis</name>
    <dbReference type="NCBI Taxonomy" id="2650707"/>
    <lineage>
        <taxon>Eukaryota</taxon>
        <taxon>Fungi</taxon>
        <taxon>Fungi incertae sedis</taxon>
        <taxon>Zoopagomycota</taxon>
        <taxon>Kickxellomycotina</taxon>
        <taxon>Kickxellomycetes</taxon>
        <taxon>Kickxellales</taxon>
        <taxon>Kickxellaceae</taxon>
        <taxon>Coemansia</taxon>
    </lineage>
</organism>